<dbReference type="EMBL" id="JAXIOK010000018">
    <property type="protein sequence ID" value="KAK4750080.1"/>
    <property type="molecule type" value="Genomic_DNA"/>
</dbReference>
<comment type="caution">
    <text evidence="2">The sequence shown here is derived from an EMBL/GenBank/DDBJ whole genome shotgun (WGS) entry which is preliminary data.</text>
</comment>
<dbReference type="AlphaFoldDB" id="A0AAN7PQI8"/>
<dbReference type="Proteomes" id="UP001345219">
    <property type="component" value="Chromosome 21"/>
</dbReference>
<organism evidence="2 3">
    <name type="scientific">Trapa incisa</name>
    <dbReference type="NCBI Taxonomy" id="236973"/>
    <lineage>
        <taxon>Eukaryota</taxon>
        <taxon>Viridiplantae</taxon>
        <taxon>Streptophyta</taxon>
        <taxon>Embryophyta</taxon>
        <taxon>Tracheophyta</taxon>
        <taxon>Spermatophyta</taxon>
        <taxon>Magnoliopsida</taxon>
        <taxon>eudicotyledons</taxon>
        <taxon>Gunneridae</taxon>
        <taxon>Pentapetalae</taxon>
        <taxon>rosids</taxon>
        <taxon>malvids</taxon>
        <taxon>Myrtales</taxon>
        <taxon>Lythraceae</taxon>
        <taxon>Trapa</taxon>
    </lineage>
</organism>
<name>A0AAN7PQI8_9MYRT</name>
<accession>A0AAN7PQI8</accession>
<evidence type="ECO:0000313" key="2">
    <source>
        <dbReference type="EMBL" id="KAK4750080.1"/>
    </source>
</evidence>
<reference evidence="2 3" key="1">
    <citation type="journal article" date="2023" name="Hortic Res">
        <title>Pangenome of water caltrop reveals structural variations and asymmetric subgenome divergence after allopolyploidization.</title>
        <authorList>
            <person name="Zhang X."/>
            <person name="Chen Y."/>
            <person name="Wang L."/>
            <person name="Yuan Y."/>
            <person name="Fang M."/>
            <person name="Shi L."/>
            <person name="Lu R."/>
            <person name="Comes H.P."/>
            <person name="Ma Y."/>
            <person name="Chen Y."/>
            <person name="Huang G."/>
            <person name="Zhou Y."/>
            <person name="Zheng Z."/>
            <person name="Qiu Y."/>
        </authorList>
    </citation>
    <scope>NUCLEOTIDE SEQUENCE [LARGE SCALE GENOMIC DNA]</scope>
    <source>
        <tissue evidence="2">Roots</tissue>
    </source>
</reference>
<evidence type="ECO:0000256" key="1">
    <source>
        <dbReference type="SAM" id="MobiDB-lite"/>
    </source>
</evidence>
<gene>
    <name evidence="2" type="ORF">SAY87_027529</name>
</gene>
<proteinExistence type="predicted"/>
<evidence type="ECO:0000313" key="3">
    <source>
        <dbReference type="Proteomes" id="UP001345219"/>
    </source>
</evidence>
<sequence>MASSLRLPLTPISAINAGSRINKDGTRHPTSYPQSTCSYKVTSTQYSQGLLQVTGDIIASNGWPNASTKPTFPKGLLTPTSSGRKLPCHAMPSSLSQLAN</sequence>
<feature type="region of interest" description="Disordered" evidence="1">
    <location>
        <begin position="62"/>
        <end position="100"/>
    </location>
</feature>
<keyword evidence="3" id="KW-1185">Reference proteome</keyword>
<protein>
    <submittedName>
        <fullName evidence="2">Uncharacterized protein</fullName>
    </submittedName>
</protein>